<sequence length="832" mass="93057">MNDHVHFPCNSPPWFPPPPAADWWDVQSIRTDKASCFNDVLVAVALALRRQGPSQRVTLFVALKEIVQMTFPSQVVPLAEWRPELDASDARAFLALDFKWTPSHELVERAESFRVPVVVSLDDSRSCIQVVYDKVSVGRAQVSWFLVHIKNALRNLQQASSPLVYTAESFLLSHNISRLLPSSMVIRVANILWRLRNHGARLYTDVPLMCDAELALMDDIATLRFQYERWVSKPSASTVHGHFLECARATPLADAFRLYSERKAAHYSSIIDISYSSSHTIAANLAMELRSFGVCPNAVVPLVLDDPMEISLAMVAVMLLGAAYTIIDPKELDLTELQKSMNFGRAPSSIVLVNQHNWDSVKLPHLKFVDPRDVIEVALHESVHSLGSMPFSDLPTVVESDLAFISHSGESPSRPLFVTHRDASELLHTCMHSHRITSTSKVLFMNDCSSWLLHGIIWNIFALGGMICSMVGHYEADLAQILCDVQCTHICLPTRQVPRLSSVLLQNGWVHGGSSRTLHTLIVSDDLSFELRHQWEDSPFAGTVDIIKYGNVSAPETITTTATVDDTKIHIIYQEAGGVDITPEQVLELLPSGTVLYEAMGRKVIKISATLVAKCGASAAEVHNMNFVRAHTDIPVPCTYLLFDTGHRSYAVMEYLDGDTLEVQWDSLEETRRTSVVEQLGGYLCQLRALENPSSVPGPVDGGPCCGRWFGLFDAGPFATHEDLVAWLNRKRDARRNNTHEPFTTEGYRLVFTHQDLAPRNMILDKSGRLWLLDWEFAGWYPSYFEYACVMSSVLPIPKDLLRGLLPYLGPYEREYRSLDAIMAIIISSSSD</sequence>
<evidence type="ECO:0008006" key="5">
    <source>
        <dbReference type="Google" id="ProtNLM"/>
    </source>
</evidence>
<dbReference type="SUPFAM" id="SSF56112">
    <property type="entry name" value="Protein kinase-like (PK-like)"/>
    <property type="match status" value="1"/>
</dbReference>
<organism evidence="3 4">
    <name type="scientific">Hypsizygus marmoreus</name>
    <name type="common">White beech mushroom</name>
    <name type="synonym">Agaricus marmoreus</name>
    <dbReference type="NCBI Taxonomy" id="39966"/>
    <lineage>
        <taxon>Eukaryota</taxon>
        <taxon>Fungi</taxon>
        <taxon>Dikarya</taxon>
        <taxon>Basidiomycota</taxon>
        <taxon>Agaricomycotina</taxon>
        <taxon>Agaricomycetes</taxon>
        <taxon>Agaricomycetidae</taxon>
        <taxon>Agaricales</taxon>
        <taxon>Tricholomatineae</taxon>
        <taxon>Lyophyllaceae</taxon>
        <taxon>Hypsizygus</taxon>
    </lineage>
</organism>
<dbReference type="Pfam" id="PF01636">
    <property type="entry name" value="APH"/>
    <property type="match status" value="1"/>
</dbReference>
<keyword evidence="4" id="KW-1185">Reference proteome</keyword>
<dbReference type="AlphaFoldDB" id="A0A369J9V8"/>
<feature type="domain" description="AMP-dependent synthetase/ligase" evidence="1">
    <location>
        <begin position="260"/>
        <end position="506"/>
    </location>
</feature>
<dbReference type="InterPro" id="IPR011009">
    <property type="entry name" value="Kinase-like_dom_sf"/>
</dbReference>
<dbReference type="InterPro" id="IPR000873">
    <property type="entry name" value="AMP-dep_synth/lig_dom"/>
</dbReference>
<accession>A0A369J9V8</accession>
<proteinExistence type="predicted"/>
<dbReference type="Gene3D" id="3.90.1200.10">
    <property type="match status" value="1"/>
</dbReference>
<reference evidence="3" key="1">
    <citation type="submission" date="2018-04" db="EMBL/GenBank/DDBJ databases">
        <title>Whole genome sequencing of Hypsizygus marmoreus.</title>
        <authorList>
            <person name="Choi I.-G."/>
            <person name="Min B."/>
            <person name="Kim J.-G."/>
            <person name="Kim S."/>
            <person name="Oh Y.-L."/>
            <person name="Kong W.-S."/>
            <person name="Park H."/>
            <person name="Jeong J."/>
            <person name="Song E.-S."/>
        </authorList>
    </citation>
    <scope>NUCLEOTIDE SEQUENCE [LARGE SCALE GENOMIC DNA]</scope>
    <source>
        <strain evidence="3">51987-8</strain>
    </source>
</reference>
<dbReference type="STRING" id="39966.A0A369J9V8"/>
<gene>
    <name evidence="3" type="ORF">Hypma_014700</name>
</gene>
<evidence type="ECO:0000259" key="1">
    <source>
        <dbReference type="Pfam" id="PF00501"/>
    </source>
</evidence>
<protein>
    <recommendedName>
        <fullName evidence="5">Aminoglycoside phosphotransferase domain-containing protein</fullName>
    </recommendedName>
</protein>
<evidence type="ECO:0000313" key="4">
    <source>
        <dbReference type="Proteomes" id="UP000076154"/>
    </source>
</evidence>
<dbReference type="PANTHER" id="PTHR21310:SF39">
    <property type="entry name" value="AMINOGLYCOSIDE PHOSPHOTRANSFERASE DOMAIN-CONTAINING PROTEIN"/>
    <property type="match status" value="1"/>
</dbReference>
<dbReference type="PANTHER" id="PTHR21310">
    <property type="entry name" value="AMINOGLYCOSIDE PHOSPHOTRANSFERASE-RELATED-RELATED"/>
    <property type="match status" value="1"/>
</dbReference>
<comment type="caution">
    <text evidence="3">The sequence shown here is derived from an EMBL/GenBank/DDBJ whole genome shotgun (WGS) entry which is preliminary data.</text>
</comment>
<dbReference type="CDD" id="cd05120">
    <property type="entry name" value="APH_ChoK_like"/>
    <property type="match status" value="1"/>
</dbReference>
<feature type="domain" description="Aminoglycoside phosphotransferase" evidence="2">
    <location>
        <begin position="618"/>
        <end position="810"/>
    </location>
</feature>
<dbReference type="OrthoDB" id="8300194at2759"/>
<dbReference type="Pfam" id="PF00501">
    <property type="entry name" value="AMP-binding"/>
    <property type="match status" value="1"/>
</dbReference>
<dbReference type="Proteomes" id="UP000076154">
    <property type="component" value="Unassembled WGS sequence"/>
</dbReference>
<dbReference type="SUPFAM" id="SSF56801">
    <property type="entry name" value="Acetyl-CoA synthetase-like"/>
    <property type="match status" value="1"/>
</dbReference>
<dbReference type="InParanoid" id="A0A369J9V8"/>
<name>A0A369J9V8_HYPMA</name>
<dbReference type="InterPro" id="IPR042099">
    <property type="entry name" value="ANL_N_sf"/>
</dbReference>
<evidence type="ECO:0000313" key="3">
    <source>
        <dbReference type="EMBL" id="RDB18648.1"/>
    </source>
</evidence>
<dbReference type="Gene3D" id="3.40.50.12780">
    <property type="entry name" value="N-terminal domain of ligase-like"/>
    <property type="match status" value="1"/>
</dbReference>
<dbReference type="InterPro" id="IPR051678">
    <property type="entry name" value="AGP_Transferase"/>
</dbReference>
<evidence type="ECO:0000259" key="2">
    <source>
        <dbReference type="Pfam" id="PF01636"/>
    </source>
</evidence>
<dbReference type="InterPro" id="IPR002575">
    <property type="entry name" value="Aminoglycoside_PTrfase"/>
</dbReference>
<dbReference type="EMBL" id="LUEZ02000090">
    <property type="protein sequence ID" value="RDB18648.1"/>
    <property type="molecule type" value="Genomic_DNA"/>
</dbReference>